<dbReference type="RefSeq" id="XP_001328986.1">
    <property type="nucleotide sequence ID" value="XM_001328951.1"/>
</dbReference>
<dbReference type="Proteomes" id="UP000001542">
    <property type="component" value="Unassembled WGS sequence"/>
</dbReference>
<accession>A2DRZ3</accession>
<evidence type="ECO:0000313" key="3">
    <source>
        <dbReference type="EMBL" id="EAY16763.1"/>
    </source>
</evidence>
<gene>
    <name evidence="3" type="ORF">TVAG_447210</name>
</gene>
<protein>
    <recommendedName>
        <fullName evidence="2">SUN domain-containing protein</fullName>
    </recommendedName>
</protein>
<organism evidence="3 4">
    <name type="scientific">Trichomonas vaginalis (strain ATCC PRA-98 / G3)</name>
    <dbReference type="NCBI Taxonomy" id="412133"/>
    <lineage>
        <taxon>Eukaryota</taxon>
        <taxon>Metamonada</taxon>
        <taxon>Parabasalia</taxon>
        <taxon>Trichomonadida</taxon>
        <taxon>Trichomonadidae</taxon>
        <taxon>Trichomonas</taxon>
    </lineage>
</organism>
<evidence type="ECO:0000259" key="2">
    <source>
        <dbReference type="Pfam" id="PF07738"/>
    </source>
</evidence>
<evidence type="ECO:0000256" key="1">
    <source>
        <dbReference type="SAM" id="MobiDB-lite"/>
    </source>
</evidence>
<dbReference type="InParanoid" id="A2DRZ3"/>
<keyword evidence="4" id="KW-1185">Reference proteome</keyword>
<sequence length="493" mass="56342">MTAPELRKLSLESLAYYPFPPNFTFIIGGVSYPCHLVQILPISGTIQQLFLNDKSISSYTFEHLKDPYNNFPLFIDFINGHTIDINDDNLILLYNIGLILDIPYLINGAGKLANCEINSENAVSFCQKYYDHGVDYEIPATFIAVNWDTLSGLESVMNLPVEILNTIIQIDGFKVSSETELFEWIENLVNTKGRQYIPLFGHVLFSRLRRHHIKHLIEILSKDTIDPFVWQELDDRLIMEINPDENLEPSDEKNIDANQKPESETSQMTNTQPYSTYGSALYSQNNFIPINLKEKANNEKEFADAYSEESLIDLSYEPGYRLNGVVAYIKNQLGPNYTDAVIATGGGTKIKKIGNIFDYDDTKKAWWDNFDLGINRCTKENAWCMIELRGYLLNLQSYTLASPANRISFHQPKSWRIEVSADGVNFETVHEVSKCPEMNVQYPILTFSLPKGETQPIRFIKLVMLENYASAQSSNQYELSLSAFELYGKLRQL</sequence>
<feature type="compositionally biased region" description="Basic and acidic residues" evidence="1">
    <location>
        <begin position="250"/>
        <end position="263"/>
    </location>
</feature>
<feature type="region of interest" description="Disordered" evidence="1">
    <location>
        <begin position="244"/>
        <end position="271"/>
    </location>
</feature>
<dbReference type="OrthoDB" id="10627167at2759"/>
<feature type="domain" description="SUN" evidence="2">
    <location>
        <begin position="372"/>
        <end position="489"/>
    </location>
</feature>
<dbReference type="EMBL" id="DS113238">
    <property type="protein sequence ID" value="EAY16763.1"/>
    <property type="molecule type" value="Genomic_DNA"/>
</dbReference>
<dbReference type="AlphaFoldDB" id="A2DRZ3"/>
<name>A2DRZ3_TRIV3</name>
<proteinExistence type="predicted"/>
<evidence type="ECO:0000313" key="4">
    <source>
        <dbReference type="Proteomes" id="UP000001542"/>
    </source>
</evidence>
<dbReference type="SUPFAM" id="SSF49785">
    <property type="entry name" value="Galactose-binding domain-like"/>
    <property type="match status" value="1"/>
</dbReference>
<reference evidence="3" key="1">
    <citation type="submission" date="2006-10" db="EMBL/GenBank/DDBJ databases">
        <authorList>
            <person name="Amadeo P."/>
            <person name="Zhao Q."/>
            <person name="Wortman J."/>
            <person name="Fraser-Liggett C."/>
            <person name="Carlton J."/>
        </authorList>
    </citation>
    <scope>NUCLEOTIDE SEQUENCE</scope>
    <source>
        <strain evidence="3">G3</strain>
    </source>
</reference>
<dbReference type="SUPFAM" id="SSF54695">
    <property type="entry name" value="POZ domain"/>
    <property type="match status" value="1"/>
</dbReference>
<dbReference type="VEuPathDB" id="TrichDB:TVAG_447210"/>
<dbReference type="InterPro" id="IPR008979">
    <property type="entry name" value="Galactose-bd-like_sf"/>
</dbReference>
<dbReference type="Gene3D" id="2.60.120.260">
    <property type="entry name" value="Galactose-binding domain-like"/>
    <property type="match status" value="1"/>
</dbReference>
<dbReference type="InterPro" id="IPR011333">
    <property type="entry name" value="SKP1/BTB/POZ_sf"/>
</dbReference>
<dbReference type="KEGG" id="tva:4774782"/>
<dbReference type="Pfam" id="PF07738">
    <property type="entry name" value="Sad1_UNC"/>
    <property type="match status" value="1"/>
</dbReference>
<dbReference type="InterPro" id="IPR012919">
    <property type="entry name" value="SUN_dom"/>
</dbReference>
<reference evidence="3" key="2">
    <citation type="journal article" date="2007" name="Science">
        <title>Draft genome sequence of the sexually transmitted pathogen Trichomonas vaginalis.</title>
        <authorList>
            <person name="Carlton J.M."/>
            <person name="Hirt R.P."/>
            <person name="Silva J.C."/>
            <person name="Delcher A.L."/>
            <person name="Schatz M."/>
            <person name="Zhao Q."/>
            <person name="Wortman J.R."/>
            <person name="Bidwell S.L."/>
            <person name="Alsmark U.C.M."/>
            <person name="Besteiro S."/>
            <person name="Sicheritz-Ponten T."/>
            <person name="Noel C.J."/>
            <person name="Dacks J.B."/>
            <person name="Foster P.G."/>
            <person name="Simillion C."/>
            <person name="Van de Peer Y."/>
            <person name="Miranda-Saavedra D."/>
            <person name="Barton G.J."/>
            <person name="Westrop G.D."/>
            <person name="Mueller S."/>
            <person name="Dessi D."/>
            <person name="Fiori P.L."/>
            <person name="Ren Q."/>
            <person name="Paulsen I."/>
            <person name="Zhang H."/>
            <person name="Bastida-Corcuera F.D."/>
            <person name="Simoes-Barbosa A."/>
            <person name="Brown M.T."/>
            <person name="Hayes R.D."/>
            <person name="Mukherjee M."/>
            <person name="Okumura C.Y."/>
            <person name="Schneider R."/>
            <person name="Smith A.J."/>
            <person name="Vanacova S."/>
            <person name="Villalvazo M."/>
            <person name="Haas B.J."/>
            <person name="Pertea M."/>
            <person name="Feldblyum T.V."/>
            <person name="Utterback T.R."/>
            <person name="Shu C.L."/>
            <person name="Osoegawa K."/>
            <person name="de Jong P.J."/>
            <person name="Hrdy I."/>
            <person name="Horvathova L."/>
            <person name="Zubacova Z."/>
            <person name="Dolezal P."/>
            <person name="Malik S.B."/>
            <person name="Logsdon J.M. Jr."/>
            <person name="Henze K."/>
            <person name="Gupta A."/>
            <person name="Wang C.C."/>
            <person name="Dunne R.L."/>
            <person name="Upcroft J.A."/>
            <person name="Upcroft P."/>
            <person name="White O."/>
            <person name="Salzberg S.L."/>
            <person name="Tang P."/>
            <person name="Chiu C.-H."/>
            <person name="Lee Y.-S."/>
            <person name="Embley T.M."/>
            <person name="Coombs G.H."/>
            <person name="Mottram J.C."/>
            <person name="Tachezy J."/>
            <person name="Fraser-Liggett C.M."/>
            <person name="Johnson P.J."/>
        </authorList>
    </citation>
    <scope>NUCLEOTIDE SEQUENCE [LARGE SCALE GENOMIC DNA]</scope>
    <source>
        <strain evidence="3">G3</strain>
    </source>
</reference>
<dbReference type="VEuPathDB" id="TrichDB:TVAGG3_1001530"/>